<geneLocation type="plasmid" evidence="3">
    <name>pelp_1</name>
</geneLocation>
<keyword evidence="1" id="KW-0812">Transmembrane</keyword>
<keyword evidence="2" id="KW-0614">Plasmid</keyword>
<proteinExistence type="predicted"/>
<keyword evidence="3" id="KW-1185">Reference proteome</keyword>
<dbReference type="KEGG" id="tpla:ElP_72450"/>
<dbReference type="RefSeq" id="WP_145279511.1">
    <property type="nucleotide sequence ID" value="NZ_CP036427.1"/>
</dbReference>
<sequence length="99" mass="10796">MNQVPSVPVLFGGFPFLITIVTWALTIAIRVAFAIGVWRDADTLRRSREGPALVSPFWWTVATLLGGVFVAAVYWVVNRSTLRPGSPFKEAAGEHPDVG</sequence>
<feature type="transmembrane region" description="Helical" evidence="1">
    <location>
        <begin position="57"/>
        <end position="77"/>
    </location>
</feature>
<evidence type="ECO:0000313" key="2">
    <source>
        <dbReference type="EMBL" id="QDV39281.1"/>
    </source>
</evidence>
<organism evidence="2 3">
    <name type="scientific">Tautonia plasticadhaerens</name>
    <dbReference type="NCBI Taxonomy" id="2527974"/>
    <lineage>
        <taxon>Bacteria</taxon>
        <taxon>Pseudomonadati</taxon>
        <taxon>Planctomycetota</taxon>
        <taxon>Planctomycetia</taxon>
        <taxon>Isosphaerales</taxon>
        <taxon>Isosphaeraceae</taxon>
        <taxon>Tautonia</taxon>
    </lineage>
</organism>
<dbReference type="Proteomes" id="UP000317835">
    <property type="component" value="Plasmid pElP_1"/>
</dbReference>
<protein>
    <submittedName>
        <fullName evidence="2">Uncharacterized protein</fullName>
    </submittedName>
</protein>
<name>A0A518HEM3_9BACT</name>
<accession>A0A518HEM3</accession>
<evidence type="ECO:0000256" key="1">
    <source>
        <dbReference type="SAM" id="Phobius"/>
    </source>
</evidence>
<reference evidence="2 3" key="1">
    <citation type="submission" date="2019-02" db="EMBL/GenBank/DDBJ databases">
        <title>Deep-cultivation of Planctomycetes and their phenomic and genomic characterization uncovers novel biology.</title>
        <authorList>
            <person name="Wiegand S."/>
            <person name="Jogler M."/>
            <person name="Boedeker C."/>
            <person name="Pinto D."/>
            <person name="Vollmers J."/>
            <person name="Rivas-Marin E."/>
            <person name="Kohn T."/>
            <person name="Peeters S.H."/>
            <person name="Heuer A."/>
            <person name="Rast P."/>
            <person name="Oberbeckmann S."/>
            <person name="Bunk B."/>
            <person name="Jeske O."/>
            <person name="Meyerdierks A."/>
            <person name="Storesund J.E."/>
            <person name="Kallscheuer N."/>
            <person name="Luecker S."/>
            <person name="Lage O.M."/>
            <person name="Pohl T."/>
            <person name="Merkel B.J."/>
            <person name="Hornburger P."/>
            <person name="Mueller R.-W."/>
            <person name="Bruemmer F."/>
            <person name="Labrenz M."/>
            <person name="Spormann A.M."/>
            <person name="Op den Camp H."/>
            <person name="Overmann J."/>
            <person name="Amann R."/>
            <person name="Jetten M.S.M."/>
            <person name="Mascher T."/>
            <person name="Medema M.H."/>
            <person name="Devos D.P."/>
            <person name="Kaster A.-K."/>
            <person name="Ovreas L."/>
            <person name="Rohde M."/>
            <person name="Galperin M.Y."/>
            <person name="Jogler C."/>
        </authorList>
    </citation>
    <scope>NUCLEOTIDE SEQUENCE [LARGE SCALE GENOMIC DNA]</scope>
    <source>
        <strain evidence="2 3">ElP</strain>
        <plasmid evidence="3">pelp_1</plasmid>
    </source>
</reference>
<keyword evidence="1" id="KW-0472">Membrane</keyword>
<keyword evidence="1" id="KW-1133">Transmembrane helix</keyword>
<dbReference type="AlphaFoldDB" id="A0A518HEM3"/>
<dbReference type="EMBL" id="CP036427">
    <property type="protein sequence ID" value="QDV39281.1"/>
    <property type="molecule type" value="Genomic_DNA"/>
</dbReference>
<feature type="transmembrane region" description="Helical" evidence="1">
    <location>
        <begin position="12"/>
        <end position="37"/>
    </location>
</feature>
<gene>
    <name evidence="2" type="ORF">ElP_72450</name>
</gene>
<dbReference type="OrthoDB" id="5616117at2"/>
<evidence type="ECO:0000313" key="3">
    <source>
        <dbReference type="Proteomes" id="UP000317835"/>
    </source>
</evidence>